<dbReference type="Pfam" id="PF09297">
    <property type="entry name" value="Zn_ribbon_NUD"/>
    <property type="match status" value="1"/>
</dbReference>
<evidence type="ECO:0000256" key="9">
    <source>
        <dbReference type="ARBA" id="ARBA00023679"/>
    </source>
</evidence>
<dbReference type="InterPro" id="IPR015375">
    <property type="entry name" value="NADH_PPase-like_N"/>
</dbReference>
<keyword evidence="6 11" id="KW-0378">Hydrolase</keyword>
<comment type="cofactor">
    <cofactor evidence="2">
        <name>Zn(2+)</name>
        <dbReference type="ChEBI" id="CHEBI:29105"/>
    </cofactor>
</comment>
<feature type="domain" description="Nudix hydrolase" evidence="10">
    <location>
        <begin position="143"/>
        <end position="267"/>
    </location>
</feature>
<dbReference type="PANTHER" id="PTHR42904:SF6">
    <property type="entry name" value="NAD-CAPPED RNA HYDROLASE NUDT12"/>
    <property type="match status" value="1"/>
</dbReference>
<dbReference type="InterPro" id="IPR015376">
    <property type="entry name" value="Znr_NADH_PPase"/>
</dbReference>
<dbReference type="InterPro" id="IPR015797">
    <property type="entry name" value="NUDIX_hydrolase-like_dom_sf"/>
</dbReference>
<accession>A0A3N5XXR6</accession>
<dbReference type="Gene3D" id="3.90.79.20">
    <property type="match status" value="1"/>
</dbReference>
<dbReference type="GO" id="GO:0046872">
    <property type="term" value="F:metal ion binding"/>
    <property type="evidence" value="ECO:0007669"/>
    <property type="project" value="UniProtKB-KW"/>
</dbReference>
<dbReference type="GO" id="GO:0110153">
    <property type="term" value="F:RNA NAD-cap (NMN-forming) hydrolase activity"/>
    <property type="evidence" value="ECO:0007669"/>
    <property type="project" value="RHEA"/>
</dbReference>
<dbReference type="Pfam" id="PF00293">
    <property type="entry name" value="NUDIX"/>
    <property type="match status" value="1"/>
</dbReference>
<dbReference type="AlphaFoldDB" id="A0A3N5XXR6"/>
<dbReference type="PROSITE" id="PS51462">
    <property type="entry name" value="NUDIX"/>
    <property type="match status" value="1"/>
</dbReference>
<evidence type="ECO:0000313" key="12">
    <source>
        <dbReference type="Proteomes" id="UP000275281"/>
    </source>
</evidence>
<organism evidence="11 12">
    <name type="scientific">Alteromonas sediminis</name>
    <dbReference type="NCBI Taxonomy" id="2259342"/>
    <lineage>
        <taxon>Bacteria</taxon>
        <taxon>Pseudomonadati</taxon>
        <taxon>Pseudomonadota</taxon>
        <taxon>Gammaproteobacteria</taxon>
        <taxon>Alteromonadales</taxon>
        <taxon>Alteromonadaceae</taxon>
        <taxon>Alteromonas/Salinimonas group</taxon>
        <taxon>Alteromonas</taxon>
    </lineage>
</organism>
<evidence type="ECO:0000256" key="5">
    <source>
        <dbReference type="ARBA" id="ARBA00022723"/>
    </source>
</evidence>
<dbReference type="Gene3D" id="3.90.79.10">
    <property type="entry name" value="Nucleoside Triphosphate Pyrophosphohydrolase"/>
    <property type="match status" value="1"/>
</dbReference>
<evidence type="ECO:0000256" key="4">
    <source>
        <dbReference type="ARBA" id="ARBA00012381"/>
    </source>
</evidence>
<name>A0A3N5XXR6_9ALTE</name>
<evidence type="ECO:0000256" key="7">
    <source>
        <dbReference type="ARBA" id="ARBA00022842"/>
    </source>
</evidence>
<evidence type="ECO:0000256" key="2">
    <source>
        <dbReference type="ARBA" id="ARBA00001947"/>
    </source>
</evidence>
<dbReference type="GO" id="GO:0019677">
    <property type="term" value="P:NAD+ catabolic process"/>
    <property type="evidence" value="ECO:0007669"/>
    <property type="project" value="TreeGrafter"/>
</dbReference>
<proteinExistence type="inferred from homology"/>
<dbReference type="Pfam" id="PF09296">
    <property type="entry name" value="NUDIX-like"/>
    <property type="match status" value="1"/>
</dbReference>
<keyword evidence="8" id="KW-0520">NAD</keyword>
<comment type="catalytic activity">
    <reaction evidence="9">
        <text>a 5'-end NAD(+)-phospho-ribonucleoside in mRNA + H2O = a 5'-end phospho-adenosine-phospho-ribonucleoside in mRNA + beta-nicotinamide D-ribonucleotide + 2 H(+)</text>
        <dbReference type="Rhea" id="RHEA:60876"/>
        <dbReference type="Rhea" id="RHEA-COMP:15698"/>
        <dbReference type="Rhea" id="RHEA-COMP:15719"/>
        <dbReference type="ChEBI" id="CHEBI:14649"/>
        <dbReference type="ChEBI" id="CHEBI:15377"/>
        <dbReference type="ChEBI" id="CHEBI:15378"/>
        <dbReference type="ChEBI" id="CHEBI:144029"/>
        <dbReference type="ChEBI" id="CHEBI:144051"/>
    </reaction>
    <physiologicalReaction direction="left-to-right" evidence="9">
        <dbReference type="Rhea" id="RHEA:60877"/>
    </physiologicalReaction>
</comment>
<evidence type="ECO:0000313" key="11">
    <source>
        <dbReference type="EMBL" id="RPJ65263.1"/>
    </source>
</evidence>
<dbReference type="InterPro" id="IPR020084">
    <property type="entry name" value="NUDIX_hydrolase_CS"/>
</dbReference>
<comment type="caution">
    <text evidence="11">The sequence shown here is derived from an EMBL/GenBank/DDBJ whole genome shotgun (WGS) entry which is preliminary data.</text>
</comment>
<evidence type="ECO:0000256" key="6">
    <source>
        <dbReference type="ARBA" id="ARBA00022801"/>
    </source>
</evidence>
<keyword evidence="12" id="KW-1185">Reference proteome</keyword>
<keyword evidence="5" id="KW-0479">Metal-binding</keyword>
<protein>
    <recommendedName>
        <fullName evidence="4">NAD(+) diphosphatase</fullName>
        <ecNumber evidence="4">3.6.1.22</ecNumber>
    </recommendedName>
</protein>
<dbReference type="RefSeq" id="WP_124028810.1">
    <property type="nucleotide sequence ID" value="NZ_JBHRSN010000014.1"/>
</dbReference>
<reference evidence="11 12" key="1">
    <citation type="submission" date="2018-11" db="EMBL/GenBank/DDBJ databases">
        <authorList>
            <person name="Ye M.-Q."/>
            <person name="Du Z.-J."/>
        </authorList>
    </citation>
    <scope>NUCLEOTIDE SEQUENCE [LARGE SCALE GENOMIC DNA]</scope>
    <source>
        <strain evidence="11 12">U0105</strain>
    </source>
</reference>
<dbReference type="SUPFAM" id="SSF55811">
    <property type="entry name" value="Nudix"/>
    <property type="match status" value="2"/>
</dbReference>
<dbReference type="PANTHER" id="PTHR42904">
    <property type="entry name" value="NUDIX HYDROLASE, NUDC SUBFAMILY"/>
    <property type="match status" value="1"/>
</dbReference>
<evidence type="ECO:0000256" key="1">
    <source>
        <dbReference type="ARBA" id="ARBA00001946"/>
    </source>
</evidence>
<dbReference type="GO" id="GO:0005829">
    <property type="term" value="C:cytosol"/>
    <property type="evidence" value="ECO:0007669"/>
    <property type="project" value="TreeGrafter"/>
</dbReference>
<dbReference type="InterPro" id="IPR000086">
    <property type="entry name" value="NUDIX_hydrolase_dom"/>
</dbReference>
<dbReference type="CDD" id="cd03429">
    <property type="entry name" value="NUDIX_NADH_pyrophosphatase_Nudt13"/>
    <property type="match status" value="1"/>
</dbReference>
<dbReference type="EC" id="3.6.1.22" evidence="4"/>
<dbReference type="GO" id="GO:0006742">
    <property type="term" value="P:NADP+ catabolic process"/>
    <property type="evidence" value="ECO:0007669"/>
    <property type="project" value="TreeGrafter"/>
</dbReference>
<gene>
    <name evidence="11" type="ORF">DRW07_15250</name>
</gene>
<comment type="cofactor">
    <cofactor evidence="1">
        <name>Mg(2+)</name>
        <dbReference type="ChEBI" id="CHEBI:18420"/>
    </cofactor>
</comment>
<dbReference type="NCBIfam" id="NF001299">
    <property type="entry name" value="PRK00241.1"/>
    <property type="match status" value="1"/>
</dbReference>
<dbReference type="OrthoDB" id="9791656at2"/>
<sequence>MLSHVANPSLCSQSSTWIIVSKGNVLVSQETGQLPELGWDALVPLHAYHDEIANLKDFDGNETGFYLVDVGAEPLTLQGYEFVSLRQAMMNTNHEPFGVIGRAWQFLHFYNTHRFCGRCGTAMTRVDWEVAVHCHQCGHRCYPRVSPCVIVAIYRKGQILLAQGNRHQTSGFFSTIAGFVESGESLEQAVVREVYEEVGVRIKKPEYFGSQPWPFPHALMVGYLAEWQEGDIVIDEHEIAQAHWFDVENLPKTPPKFSIAGQLIEQVVQRQNQ</sequence>
<evidence type="ECO:0000256" key="3">
    <source>
        <dbReference type="ARBA" id="ARBA00009595"/>
    </source>
</evidence>
<comment type="similarity">
    <text evidence="3">Belongs to the Nudix hydrolase family. NudC subfamily.</text>
</comment>
<evidence type="ECO:0000256" key="8">
    <source>
        <dbReference type="ARBA" id="ARBA00023027"/>
    </source>
</evidence>
<keyword evidence="7" id="KW-0460">Magnesium</keyword>
<evidence type="ECO:0000259" key="10">
    <source>
        <dbReference type="PROSITE" id="PS51462"/>
    </source>
</evidence>
<dbReference type="PROSITE" id="PS00893">
    <property type="entry name" value="NUDIX_BOX"/>
    <property type="match status" value="1"/>
</dbReference>
<dbReference type="GO" id="GO:0035529">
    <property type="term" value="F:NADH pyrophosphatase activity"/>
    <property type="evidence" value="ECO:0007669"/>
    <property type="project" value="TreeGrafter"/>
</dbReference>
<dbReference type="EMBL" id="RPOK01000005">
    <property type="protein sequence ID" value="RPJ65263.1"/>
    <property type="molecule type" value="Genomic_DNA"/>
</dbReference>
<dbReference type="InterPro" id="IPR050241">
    <property type="entry name" value="NAD-cap_RNA_hydrolase_NudC"/>
</dbReference>
<dbReference type="InterPro" id="IPR049734">
    <property type="entry name" value="NudC-like_C"/>
</dbReference>
<dbReference type="Proteomes" id="UP000275281">
    <property type="component" value="Unassembled WGS sequence"/>
</dbReference>